<keyword evidence="4 6" id="KW-0378">Hydrolase</keyword>
<evidence type="ECO:0000256" key="5">
    <source>
        <dbReference type="ARBA" id="ARBA00022839"/>
    </source>
</evidence>
<evidence type="ECO:0000256" key="1">
    <source>
        <dbReference type="ARBA" id="ARBA00009998"/>
    </source>
</evidence>
<comment type="subcellular location">
    <subcellularLocation>
        <location evidence="6">Cytoplasm</location>
    </subcellularLocation>
</comment>
<dbReference type="GO" id="GO:0009318">
    <property type="term" value="C:exodeoxyribonuclease VII complex"/>
    <property type="evidence" value="ECO:0007669"/>
    <property type="project" value="UniProtKB-UniRule"/>
</dbReference>
<dbReference type="PANTHER" id="PTHR34137:SF1">
    <property type="entry name" value="EXODEOXYRIBONUCLEASE 7 SMALL SUBUNIT"/>
    <property type="match status" value="1"/>
</dbReference>
<dbReference type="GO" id="GO:0008855">
    <property type="term" value="F:exodeoxyribonuclease VII activity"/>
    <property type="evidence" value="ECO:0007669"/>
    <property type="project" value="UniProtKB-UniRule"/>
</dbReference>
<dbReference type="HAMAP" id="MF_00337">
    <property type="entry name" value="Exonuc_7_S"/>
    <property type="match status" value="1"/>
</dbReference>
<evidence type="ECO:0000313" key="8">
    <source>
        <dbReference type="Proteomes" id="UP000463470"/>
    </source>
</evidence>
<comment type="catalytic activity">
    <reaction evidence="6">
        <text>Exonucleolytic cleavage in either 5'- to 3'- or 3'- to 5'-direction to yield nucleoside 5'-phosphates.</text>
        <dbReference type="EC" id="3.1.11.6"/>
    </reaction>
</comment>
<dbReference type="Pfam" id="PF02609">
    <property type="entry name" value="Exonuc_VII_S"/>
    <property type="match status" value="1"/>
</dbReference>
<evidence type="ECO:0000256" key="4">
    <source>
        <dbReference type="ARBA" id="ARBA00022801"/>
    </source>
</evidence>
<dbReference type="PIRSF" id="PIRSF006488">
    <property type="entry name" value="Exonuc_VII_S"/>
    <property type="match status" value="1"/>
</dbReference>
<dbReference type="OrthoDB" id="9798666at2"/>
<dbReference type="Gene3D" id="1.10.287.1040">
    <property type="entry name" value="Exonuclease VII, small subunit"/>
    <property type="match status" value="1"/>
</dbReference>
<dbReference type="EMBL" id="WXEY01000001">
    <property type="protein sequence ID" value="MZP28448.1"/>
    <property type="molecule type" value="Genomic_DNA"/>
</dbReference>
<comment type="subunit">
    <text evidence="6">Heterooligomer composed of large and small subunits.</text>
</comment>
<evidence type="ECO:0000256" key="6">
    <source>
        <dbReference type="HAMAP-Rule" id="MF_00337"/>
    </source>
</evidence>
<dbReference type="SUPFAM" id="SSF116842">
    <property type="entry name" value="XseB-like"/>
    <property type="match status" value="1"/>
</dbReference>
<evidence type="ECO:0000256" key="2">
    <source>
        <dbReference type="ARBA" id="ARBA00022490"/>
    </source>
</evidence>
<reference evidence="7 8" key="1">
    <citation type="submission" date="2020-01" db="EMBL/GenBank/DDBJ databases">
        <title>Whole-genome sequence of Heliobacterium undosum DSM 13378.</title>
        <authorList>
            <person name="Kyndt J.A."/>
            <person name="Meyer T.E."/>
        </authorList>
    </citation>
    <scope>NUCLEOTIDE SEQUENCE [LARGE SCALE GENOMIC DNA]</scope>
    <source>
        <strain evidence="7 8">DSM 13378</strain>
    </source>
</reference>
<comment type="caution">
    <text evidence="7">The sequence shown here is derived from an EMBL/GenBank/DDBJ whole genome shotgun (WGS) entry which is preliminary data.</text>
</comment>
<dbReference type="Proteomes" id="UP000463470">
    <property type="component" value="Unassembled WGS sequence"/>
</dbReference>
<organism evidence="7 8">
    <name type="scientific">Heliomicrobium undosum</name>
    <dbReference type="NCBI Taxonomy" id="121734"/>
    <lineage>
        <taxon>Bacteria</taxon>
        <taxon>Bacillati</taxon>
        <taxon>Bacillota</taxon>
        <taxon>Clostridia</taxon>
        <taxon>Eubacteriales</taxon>
        <taxon>Heliobacteriaceae</taxon>
        <taxon>Heliomicrobium</taxon>
    </lineage>
</organism>
<evidence type="ECO:0000256" key="3">
    <source>
        <dbReference type="ARBA" id="ARBA00022722"/>
    </source>
</evidence>
<dbReference type="GO" id="GO:0006308">
    <property type="term" value="P:DNA catabolic process"/>
    <property type="evidence" value="ECO:0007669"/>
    <property type="project" value="UniProtKB-UniRule"/>
</dbReference>
<dbReference type="EC" id="3.1.11.6" evidence="6"/>
<dbReference type="InterPro" id="IPR037004">
    <property type="entry name" value="Exonuc_VII_ssu_sf"/>
</dbReference>
<comment type="function">
    <text evidence="6">Bidirectionally degrades single-stranded DNA into large acid-insoluble oligonucleotides, which are then degraded further into small acid-soluble oligonucleotides.</text>
</comment>
<evidence type="ECO:0000313" key="7">
    <source>
        <dbReference type="EMBL" id="MZP28448.1"/>
    </source>
</evidence>
<dbReference type="NCBIfam" id="TIGR01280">
    <property type="entry name" value="xseB"/>
    <property type="match status" value="1"/>
</dbReference>
<dbReference type="GO" id="GO:0005829">
    <property type="term" value="C:cytosol"/>
    <property type="evidence" value="ECO:0007669"/>
    <property type="project" value="TreeGrafter"/>
</dbReference>
<proteinExistence type="inferred from homology"/>
<dbReference type="PANTHER" id="PTHR34137">
    <property type="entry name" value="EXODEOXYRIBONUCLEASE 7 SMALL SUBUNIT"/>
    <property type="match status" value="1"/>
</dbReference>
<dbReference type="InterPro" id="IPR003761">
    <property type="entry name" value="Exonuc_VII_S"/>
</dbReference>
<gene>
    <name evidence="6 7" type="primary">xseB</name>
    <name evidence="7" type="ORF">GTO91_01755</name>
</gene>
<dbReference type="AlphaFoldDB" id="A0A845L3V8"/>
<keyword evidence="8" id="KW-1185">Reference proteome</keyword>
<keyword evidence="5 6" id="KW-0269">Exonuclease</keyword>
<accession>A0A845L3V8</accession>
<protein>
    <recommendedName>
        <fullName evidence="6">Exodeoxyribonuclease 7 small subunit</fullName>
        <ecNumber evidence="6">3.1.11.6</ecNumber>
    </recommendedName>
    <alternativeName>
        <fullName evidence="6">Exodeoxyribonuclease VII small subunit</fullName>
        <shortName evidence="6">Exonuclease VII small subunit</shortName>
    </alternativeName>
</protein>
<keyword evidence="2 6" id="KW-0963">Cytoplasm</keyword>
<keyword evidence="3 6" id="KW-0540">Nuclease</keyword>
<comment type="similarity">
    <text evidence="1 6">Belongs to the XseB family.</text>
</comment>
<name>A0A845L3V8_9FIRM</name>
<sequence>MTYEAAIGRLEEVVRSLETGDAPLDESLKLFQEGIGLVRHCHSQLDAYEAKVQRLIDTPDGATVVEERFEEGE</sequence>